<keyword evidence="2" id="KW-0031">Aminopeptidase</keyword>
<evidence type="ECO:0000256" key="2">
    <source>
        <dbReference type="ARBA" id="ARBA00022438"/>
    </source>
</evidence>
<dbReference type="PANTHER" id="PTHR11963:SF23">
    <property type="entry name" value="CYTOSOL AMINOPEPTIDASE"/>
    <property type="match status" value="1"/>
</dbReference>
<dbReference type="GO" id="GO:0070006">
    <property type="term" value="F:metalloaminopeptidase activity"/>
    <property type="evidence" value="ECO:0007669"/>
    <property type="project" value="InterPro"/>
</dbReference>
<dbReference type="Pfam" id="PF00883">
    <property type="entry name" value="Peptidase_M17"/>
    <property type="match status" value="1"/>
</dbReference>
<comment type="similarity">
    <text evidence="1">Belongs to the peptidase M17 family.</text>
</comment>
<dbReference type="InterPro" id="IPR000819">
    <property type="entry name" value="Peptidase_M17_C"/>
</dbReference>
<sequence>MGGLLAVNKGSIDDPTFTIMEWKPKNAKNKQPIILVGKGIVYDTGGLSLKPTANSMDLMKIDMGGAGTVIGAINAIASNKIPVHVIGLLPATDNRPSGNAYAPGDVITMHDGTSVEVLNTDAEGRLVLADALSYAKKYNPELVIDFATLTGAAAVAIGHYGMVSMHKDSEKDHKYLKKSGDEMHERLAEFPFWSDYDELIKSDVADIKNIGGRAGGAITAGKFLAHFTDYPWIHVDMSGVYAKTKYGYRGKGATGMGVRLLYNFVKNRY</sequence>
<name>A0A382MRT5_9ZZZZ</name>
<dbReference type="Gene3D" id="3.40.630.10">
    <property type="entry name" value="Zn peptidases"/>
    <property type="match status" value="1"/>
</dbReference>
<proteinExistence type="inferred from homology"/>
<evidence type="ECO:0000256" key="1">
    <source>
        <dbReference type="ARBA" id="ARBA00009528"/>
    </source>
</evidence>
<accession>A0A382MRT5</accession>
<keyword evidence="3" id="KW-0645">Protease</keyword>
<evidence type="ECO:0000256" key="4">
    <source>
        <dbReference type="ARBA" id="ARBA00022801"/>
    </source>
</evidence>
<dbReference type="SUPFAM" id="SSF53187">
    <property type="entry name" value="Zn-dependent exopeptidases"/>
    <property type="match status" value="1"/>
</dbReference>
<dbReference type="GO" id="GO:0030145">
    <property type="term" value="F:manganese ion binding"/>
    <property type="evidence" value="ECO:0007669"/>
    <property type="project" value="InterPro"/>
</dbReference>
<dbReference type="PROSITE" id="PS00631">
    <property type="entry name" value="CYTOSOL_AP"/>
    <property type="match status" value="1"/>
</dbReference>
<evidence type="ECO:0000259" key="5">
    <source>
        <dbReference type="PROSITE" id="PS00631"/>
    </source>
</evidence>
<evidence type="ECO:0000313" key="6">
    <source>
        <dbReference type="EMBL" id="SVC51559.1"/>
    </source>
</evidence>
<keyword evidence="4" id="KW-0378">Hydrolase</keyword>
<dbReference type="PANTHER" id="PTHR11963">
    <property type="entry name" value="LEUCINE AMINOPEPTIDASE-RELATED"/>
    <property type="match status" value="1"/>
</dbReference>
<reference evidence="6" key="1">
    <citation type="submission" date="2018-05" db="EMBL/GenBank/DDBJ databases">
        <authorList>
            <person name="Lanie J.A."/>
            <person name="Ng W.-L."/>
            <person name="Kazmierczak K.M."/>
            <person name="Andrzejewski T.M."/>
            <person name="Davidsen T.M."/>
            <person name="Wayne K.J."/>
            <person name="Tettelin H."/>
            <person name="Glass J.I."/>
            <person name="Rusch D."/>
            <person name="Podicherti R."/>
            <person name="Tsui H.-C.T."/>
            <person name="Winkler M.E."/>
        </authorList>
    </citation>
    <scope>NUCLEOTIDE SEQUENCE</scope>
</reference>
<dbReference type="GO" id="GO:0006508">
    <property type="term" value="P:proteolysis"/>
    <property type="evidence" value="ECO:0007669"/>
    <property type="project" value="UniProtKB-KW"/>
</dbReference>
<evidence type="ECO:0000256" key="3">
    <source>
        <dbReference type="ARBA" id="ARBA00022670"/>
    </source>
</evidence>
<dbReference type="AlphaFoldDB" id="A0A382MRT5"/>
<feature type="domain" description="Cytosol aminopeptidase" evidence="5">
    <location>
        <begin position="119"/>
        <end position="126"/>
    </location>
</feature>
<dbReference type="InterPro" id="IPR011356">
    <property type="entry name" value="Leucine_aapep/pepB"/>
</dbReference>
<dbReference type="CDD" id="cd00433">
    <property type="entry name" value="Peptidase_M17"/>
    <property type="match status" value="1"/>
</dbReference>
<organism evidence="6">
    <name type="scientific">marine metagenome</name>
    <dbReference type="NCBI Taxonomy" id="408172"/>
    <lineage>
        <taxon>unclassified sequences</taxon>
        <taxon>metagenomes</taxon>
        <taxon>ecological metagenomes</taxon>
    </lineage>
</organism>
<dbReference type="GO" id="GO:0005737">
    <property type="term" value="C:cytoplasm"/>
    <property type="evidence" value="ECO:0007669"/>
    <property type="project" value="InterPro"/>
</dbReference>
<gene>
    <name evidence="6" type="ORF">METZ01_LOCUS304413</name>
</gene>
<dbReference type="EMBL" id="UINC01095457">
    <property type="protein sequence ID" value="SVC51559.1"/>
    <property type="molecule type" value="Genomic_DNA"/>
</dbReference>
<protein>
    <recommendedName>
        <fullName evidence="5">Cytosol aminopeptidase domain-containing protein</fullName>
    </recommendedName>
</protein>
<dbReference type="PRINTS" id="PR00481">
    <property type="entry name" value="LAMNOPPTDASE"/>
</dbReference>